<keyword evidence="2" id="KW-0436">Ligase</keyword>
<dbReference type="GO" id="GO:0016878">
    <property type="term" value="F:acid-thiol ligase activity"/>
    <property type="evidence" value="ECO:0007669"/>
    <property type="project" value="UniProtKB-ARBA"/>
</dbReference>
<dbReference type="InterPro" id="IPR045851">
    <property type="entry name" value="AMP-bd_C_sf"/>
</dbReference>
<dbReference type="AlphaFoldDB" id="A0A1V4D8R1"/>
<comment type="caution">
    <text evidence="6">The sequence shown here is derived from an EMBL/GenBank/DDBJ whole genome shotgun (WGS) entry which is preliminary data.</text>
</comment>
<evidence type="ECO:0000259" key="4">
    <source>
        <dbReference type="Pfam" id="PF00501"/>
    </source>
</evidence>
<feature type="region of interest" description="Disordered" evidence="3">
    <location>
        <begin position="538"/>
        <end position="567"/>
    </location>
</feature>
<dbReference type="Gene3D" id="3.30.300.30">
    <property type="match status" value="1"/>
</dbReference>
<evidence type="ECO:0000313" key="7">
    <source>
        <dbReference type="Proteomes" id="UP000033615"/>
    </source>
</evidence>
<dbReference type="InterPro" id="IPR000873">
    <property type="entry name" value="AMP-dep_synth/lig_dom"/>
</dbReference>
<evidence type="ECO:0000259" key="5">
    <source>
        <dbReference type="Pfam" id="PF13193"/>
    </source>
</evidence>
<gene>
    <name evidence="6" type="ORF">VT50_0209550</name>
</gene>
<organism evidence="6 7">
    <name type="scientific">Streptomyces antioxidans</name>
    <dbReference type="NCBI Taxonomy" id="1507734"/>
    <lineage>
        <taxon>Bacteria</taxon>
        <taxon>Bacillati</taxon>
        <taxon>Actinomycetota</taxon>
        <taxon>Actinomycetes</taxon>
        <taxon>Kitasatosporales</taxon>
        <taxon>Streptomycetaceae</taxon>
        <taxon>Streptomyces</taxon>
    </lineage>
</organism>
<comment type="similarity">
    <text evidence="1">Belongs to the ATP-dependent AMP-binding enzyme family.</text>
</comment>
<evidence type="ECO:0000256" key="3">
    <source>
        <dbReference type="SAM" id="MobiDB-lite"/>
    </source>
</evidence>
<keyword evidence="7" id="KW-1185">Reference proteome</keyword>
<sequence>MTVPEVPPWGALFPAGVEAEMAVGHHSLADAWKARVVKAPDAPALRYFDGAMSAREADSASDALAAAFEARGTRRGDRVGVYLQNIPQYAMVLLALWKLGATALGLNPMYRRHELRRLIDDAGAVGLVCADADVQETLGTLGGSTVRWLISTSALDYQSRDDPRVFATTDRPAPAPDGDLVALIREFAGARPTPVALTHDDVALLTYTSGTTGPPKGAMNTHGNVLNVVTTYRAWTGLADGDVVLALAPLFHITGSVVNAAISLLTNTTLVLADRFRPDVVLDAFAEHRVTFTIGSITAYNALCGLPRAEREHFASVKALYSGGAPIPPATVERFQSRFGVYLHNGYGMTETTSAVIAVPPGRRAPVHQPSGTLSIGVPLPNITARVVDVQGRPVASGEQGELELSGPQVVPGYWGNPEATEHTMPRGRLRTGDGAIIDEQGWVYLVDRLKDQINVSGYKVWPREVEDVLYEHPSVHEAAVVGHPDDYRGETVVAYVSLKSGRSATAEELIAFSRERLAAYKCPRLVHLVADLPKTQTGKIRRAELRQTPPTGSNPSATGPTPSAKD</sequence>
<evidence type="ECO:0000313" key="6">
    <source>
        <dbReference type="EMBL" id="OPF81639.1"/>
    </source>
</evidence>
<dbReference type="OrthoDB" id="9803968at2"/>
<reference evidence="6" key="1">
    <citation type="submission" date="2016-12" db="EMBL/GenBank/DDBJ databases">
        <title>Genome sequence of Streptomyces antioxidans MUSC 164.</title>
        <authorList>
            <person name="Lee L.-H."/>
            <person name="Ser H.-L."/>
        </authorList>
    </citation>
    <scope>NUCLEOTIDE SEQUENCE [LARGE SCALE GENOMIC DNA]</scope>
    <source>
        <strain evidence="6">MUSC 164</strain>
    </source>
</reference>
<dbReference type="InterPro" id="IPR020845">
    <property type="entry name" value="AMP-binding_CS"/>
</dbReference>
<dbReference type="Gene3D" id="3.40.50.12780">
    <property type="entry name" value="N-terminal domain of ligase-like"/>
    <property type="match status" value="1"/>
</dbReference>
<proteinExistence type="inferred from homology"/>
<accession>A0A1V4D8R1</accession>
<dbReference type="Proteomes" id="UP000033615">
    <property type="component" value="Unassembled WGS sequence"/>
</dbReference>
<dbReference type="FunFam" id="3.30.300.30:FF:000008">
    <property type="entry name" value="2,3-dihydroxybenzoate-AMP ligase"/>
    <property type="match status" value="1"/>
</dbReference>
<dbReference type="InterPro" id="IPR042099">
    <property type="entry name" value="ANL_N_sf"/>
</dbReference>
<dbReference type="EMBL" id="LAKD02000019">
    <property type="protein sequence ID" value="OPF81639.1"/>
    <property type="molecule type" value="Genomic_DNA"/>
</dbReference>
<dbReference type="PANTHER" id="PTHR43767">
    <property type="entry name" value="LONG-CHAIN-FATTY-ACID--COA LIGASE"/>
    <property type="match status" value="1"/>
</dbReference>
<dbReference type="Pfam" id="PF13193">
    <property type="entry name" value="AMP-binding_C"/>
    <property type="match status" value="1"/>
</dbReference>
<dbReference type="SUPFAM" id="SSF56801">
    <property type="entry name" value="Acetyl-CoA synthetase-like"/>
    <property type="match status" value="1"/>
</dbReference>
<evidence type="ECO:0000256" key="1">
    <source>
        <dbReference type="ARBA" id="ARBA00006432"/>
    </source>
</evidence>
<dbReference type="Pfam" id="PF00501">
    <property type="entry name" value="AMP-binding"/>
    <property type="match status" value="1"/>
</dbReference>
<name>A0A1V4D8R1_9ACTN</name>
<dbReference type="PROSITE" id="PS00455">
    <property type="entry name" value="AMP_BINDING"/>
    <property type="match status" value="1"/>
</dbReference>
<feature type="domain" description="AMP-binding enzyme C-terminal" evidence="5">
    <location>
        <begin position="465"/>
        <end position="540"/>
    </location>
</feature>
<dbReference type="InterPro" id="IPR050237">
    <property type="entry name" value="ATP-dep_AMP-bd_enzyme"/>
</dbReference>
<dbReference type="InterPro" id="IPR025110">
    <property type="entry name" value="AMP-bd_C"/>
</dbReference>
<dbReference type="PANTHER" id="PTHR43767:SF1">
    <property type="entry name" value="NONRIBOSOMAL PEPTIDE SYNTHASE PES1 (EUROFUNG)-RELATED"/>
    <property type="match status" value="1"/>
</dbReference>
<evidence type="ECO:0000256" key="2">
    <source>
        <dbReference type="ARBA" id="ARBA00022598"/>
    </source>
</evidence>
<dbReference type="RefSeq" id="WP_063893270.1">
    <property type="nucleotide sequence ID" value="NZ_LAKD02000019.1"/>
</dbReference>
<feature type="compositionally biased region" description="Polar residues" evidence="3">
    <location>
        <begin position="549"/>
        <end position="567"/>
    </location>
</feature>
<protein>
    <submittedName>
        <fullName evidence="6">Acyl-CoA synthetase</fullName>
    </submittedName>
</protein>
<feature type="domain" description="AMP-dependent synthetase/ligase" evidence="4">
    <location>
        <begin position="34"/>
        <end position="415"/>
    </location>
</feature>